<dbReference type="InterPro" id="IPR012349">
    <property type="entry name" value="Split_barrel_FMN-bd"/>
</dbReference>
<dbReference type="RefSeq" id="WP_378573041.1">
    <property type="nucleotide sequence ID" value="NZ_JBHSFQ010000006.1"/>
</dbReference>
<gene>
    <name evidence="3" type="ORF">ACFO4E_09720</name>
</gene>
<dbReference type="SUPFAM" id="SSF50475">
    <property type="entry name" value="FMN-binding split barrel"/>
    <property type="match status" value="1"/>
</dbReference>
<evidence type="ECO:0000313" key="4">
    <source>
        <dbReference type="Proteomes" id="UP001595923"/>
    </source>
</evidence>
<dbReference type="EMBL" id="JBHSFQ010000006">
    <property type="protein sequence ID" value="MFC4562133.1"/>
    <property type="molecule type" value="Genomic_DNA"/>
</dbReference>
<dbReference type="Proteomes" id="UP001595923">
    <property type="component" value="Unassembled WGS sequence"/>
</dbReference>
<dbReference type="Pfam" id="PF04075">
    <property type="entry name" value="F420H2_quin_red"/>
    <property type="match status" value="1"/>
</dbReference>
<dbReference type="PANTHER" id="PTHR39428">
    <property type="entry name" value="F420H(2)-DEPENDENT QUINONE REDUCTASE RV1261C"/>
    <property type="match status" value="1"/>
</dbReference>
<organism evidence="3 4">
    <name type="scientific">Nocardiopsis mangrovi</name>
    <dbReference type="NCBI Taxonomy" id="1179818"/>
    <lineage>
        <taxon>Bacteria</taxon>
        <taxon>Bacillati</taxon>
        <taxon>Actinomycetota</taxon>
        <taxon>Actinomycetes</taxon>
        <taxon>Streptosporangiales</taxon>
        <taxon>Nocardiopsidaceae</taxon>
        <taxon>Nocardiopsis</taxon>
    </lineage>
</organism>
<dbReference type="Gene3D" id="2.30.110.10">
    <property type="entry name" value="Electron Transport, Fmn-binding Protein, Chain A"/>
    <property type="match status" value="1"/>
</dbReference>
<comment type="catalytic activity">
    <reaction evidence="2">
        <text>oxidized coenzyme F420-(gamma-L-Glu)(n) + a quinol + H(+) = reduced coenzyme F420-(gamma-L-Glu)(n) + a quinone</text>
        <dbReference type="Rhea" id="RHEA:39663"/>
        <dbReference type="Rhea" id="RHEA-COMP:12939"/>
        <dbReference type="Rhea" id="RHEA-COMP:14378"/>
        <dbReference type="ChEBI" id="CHEBI:15378"/>
        <dbReference type="ChEBI" id="CHEBI:24646"/>
        <dbReference type="ChEBI" id="CHEBI:132124"/>
        <dbReference type="ChEBI" id="CHEBI:133980"/>
        <dbReference type="ChEBI" id="CHEBI:139511"/>
    </reaction>
</comment>
<evidence type="ECO:0000256" key="1">
    <source>
        <dbReference type="ARBA" id="ARBA00008710"/>
    </source>
</evidence>
<evidence type="ECO:0000256" key="2">
    <source>
        <dbReference type="ARBA" id="ARBA00049106"/>
    </source>
</evidence>
<protein>
    <submittedName>
        <fullName evidence="3">Nitroreductase family deazaflavin-dependent oxidoreductase</fullName>
    </submittedName>
</protein>
<evidence type="ECO:0000313" key="3">
    <source>
        <dbReference type="EMBL" id="MFC4562133.1"/>
    </source>
</evidence>
<reference evidence="4" key="1">
    <citation type="journal article" date="2019" name="Int. J. Syst. Evol. Microbiol.">
        <title>The Global Catalogue of Microorganisms (GCM) 10K type strain sequencing project: providing services to taxonomists for standard genome sequencing and annotation.</title>
        <authorList>
            <consortium name="The Broad Institute Genomics Platform"/>
            <consortium name="The Broad Institute Genome Sequencing Center for Infectious Disease"/>
            <person name="Wu L."/>
            <person name="Ma J."/>
        </authorList>
    </citation>
    <scope>NUCLEOTIDE SEQUENCE [LARGE SCALE GENOMIC DNA]</scope>
    <source>
        <strain evidence="4">XZYJ18</strain>
    </source>
</reference>
<name>A0ABV9DVU4_9ACTN</name>
<comment type="caution">
    <text evidence="3">The sequence shown here is derived from an EMBL/GenBank/DDBJ whole genome shotgun (WGS) entry which is preliminary data.</text>
</comment>
<keyword evidence="4" id="KW-1185">Reference proteome</keyword>
<accession>A0ABV9DVU4</accession>
<dbReference type="InterPro" id="IPR004378">
    <property type="entry name" value="F420H2_quin_Rdtase"/>
</dbReference>
<dbReference type="NCBIfam" id="TIGR00026">
    <property type="entry name" value="hi_GC_TIGR00026"/>
    <property type="match status" value="1"/>
</dbReference>
<comment type="similarity">
    <text evidence="1">Belongs to the F420H(2)-dependent quinone reductase family.</text>
</comment>
<sequence>MPSPRPHGLDTPLTPRVLKTISRVDAVAYRATDGLITGRLRWHRLFPKGRSVCLLTTRGRKSGRRRTVPLLFLPDGDRVVFVASQGGLPRHPMWFRNILDDPVVVVQNGSVLRRMRARVAADDERAELWPRLVAFHPGFADYQSWTERTIPVVVCEPC</sequence>
<proteinExistence type="inferred from homology"/>
<dbReference type="PANTHER" id="PTHR39428:SF3">
    <property type="entry name" value="DEAZAFLAVIN-DEPENDENT NITROREDUCTASE"/>
    <property type="match status" value="1"/>
</dbReference>